<dbReference type="InterPro" id="IPR045226">
    <property type="entry name" value="Dsc3"/>
</dbReference>
<keyword evidence="5" id="KW-1185">Reference proteome</keyword>
<evidence type="ECO:0000313" key="4">
    <source>
        <dbReference type="EMBL" id="EMD40234.1"/>
    </source>
</evidence>
<dbReference type="HOGENOM" id="CLU_060587_0_0_1"/>
<organism evidence="4 5">
    <name type="scientific">Ceriporiopsis subvermispora (strain B)</name>
    <name type="common">White-rot fungus</name>
    <name type="synonym">Gelatoporia subvermispora</name>
    <dbReference type="NCBI Taxonomy" id="914234"/>
    <lineage>
        <taxon>Eukaryota</taxon>
        <taxon>Fungi</taxon>
        <taxon>Dikarya</taxon>
        <taxon>Basidiomycota</taxon>
        <taxon>Agaricomycotina</taxon>
        <taxon>Agaricomycetes</taxon>
        <taxon>Polyporales</taxon>
        <taxon>Gelatoporiaceae</taxon>
        <taxon>Gelatoporia</taxon>
    </lineage>
</organism>
<dbReference type="InterPro" id="IPR000626">
    <property type="entry name" value="Ubiquitin-like_dom"/>
</dbReference>
<name>M2PU21_CERS8</name>
<dbReference type="PROSITE" id="PS50053">
    <property type="entry name" value="UBIQUITIN_2"/>
    <property type="match status" value="1"/>
</dbReference>
<feature type="domain" description="Ubiquitin-like" evidence="3">
    <location>
        <begin position="25"/>
        <end position="82"/>
    </location>
</feature>
<dbReference type="PANTHER" id="PTHR28049:SF1">
    <property type="entry name" value="DSC E3 UBIQUITIN LIGASE COMPLEX SUBUNIT 3"/>
    <property type="match status" value="1"/>
</dbReference>
<dbReference type="Gene3D" id="3.10.20.90">
    <property type="entry name" value="Phosphatidylinositol 3-kinase Catalytic Subunit, Chain A, domain 1"/>
    <property type="match status" value="1"/>
</dbReference>
<feature type="region of interest" description="Disordered" evidence="1">
    <location>
        <begin position="1"/>
        <end position="22"/>
    </location>
</feature>
<feature type="transmembrane region" description="Helical" evidence="2">
    <location>
        <begin position="216"/>
        <end position="234"/>
    </location>
</feature>
<evidence type="ECO:0000259" key="3">
    <source>
        <dbReference type="PROSITE" id="PS50053"/>
    </source>
</evidence>
<accession>M2PU21</accession>
<gene>
    <name evidence="4" type="ORF">CERSUDRAFT_112427</name>
</gene>
<keyword evidence="2" id="KW-1133">Transmembrane helix</keyword>
<reference evidence="4 5" key="1">
    <citation type="journal article" date="2012" name="Proc. Natl. Acad. Sci. U.S.A.">
        <title>Comparative genomics of Ceriporiopsis subvermispora and Phanerochaete chrysosporium provide insight into selective ligninolysis.</title>
        <authorList>
            <person name="Fernandez-Fueyo E."/>
            <person name="Ruiz-Duenas F.J."/>
            <person name="Ferreira P."/>
            <person name="Floudas D."/>
            <person name="Hibbett D.S."/>
            <person name="Canessa P."/>
            <person name="Larrondo L.F."/>
            <person name="James T.Y."/>
            <person name="Seelenfreund D."/>
            <person name="Lobos S."/>
            <person name="Polanco R."/>
            <person name="Tello M."/>
            <person name="Honda Y."/>
            <person name="Watanabe T."/>
            <person name="Watanabe T."/>
            <person name="Ryu J.S."/>
            <person name="Kubicek C.P."/>
            <person name="Schmoll M."/>
            <person name="Gaskell J."/>
            <person name="Hammel K.E."/>
            <person name="St John F.J."/>
            <person name="Vanden Wymelenberg A."/>
            <person name="Sabat G."/>
            <person name="Splinter BonDurant S."/>
            <person name="Syed K."/>
            <person name="Yadav J.S."/>
            <person name="Doddapaneni H."/>
            <person name="Subramanian V."/>
            <person name="Lavin J.L."/>
            <person name="Oguiza J.A."/>
            <person name="Perez G."/>
            <person name="Pisabarro A.G."/>
            <person name="Ramirez L."/>
            <person name="Santoyo F."/>
            <person name="Master E."/>
            <person name="Coutinho P.M."/>
            <person name="Henrissat B."/>
            <person name="Lombard V."/>
            <person name="Magnuson J.K."/>
            <person name="Kuees U."/>
            <person name="Hori C."/>
            <person name="Igarashi K."/>
            <person name="Samejima M."/>
            <person name="Held B.W."/>
            <person name="Barry K.W."/>
            <person name="LaButti K.M."/>
            <person name="Lapidus A."/>
            <person name="Lindquist E.A."/>
            <person name="Lucas S.M."/>
            <person name="Riley R."/>
            <person name="Salamov A.A."/>
            <person name="Hoffmeister D."/>
            <person name="Schwenk D."/>
            <person name="Hadar Y."/>
            <person name="Yarden O."/>
            <person name="de Vries R.P."/>
            <person name="Wiebenga A."/>
            <person name="Stenlid J."/>
            <person name="Eastwood D."/>
            <person name="Grigoriev I.V."/>
            <person name="Berka R.M."/>
            <person name="Blanchette R.A."/>
            <person name="Kersten P."/>
            <person name="Martinez A.T."/>
            <person name="Vicuna R."/>
            <person name="Cullen D."/>
        </authorList>
    </citation>
    <scope>NUCLEOTIDE SEQUENCE [LARGE SCALE GENOMIC DNA]</scope>
    <source>
        <strain evidence="4 5">B</strain>
    </source>
</reference>
<keyword evidence="2" id="KW-0812">Transmembrane</keyword>
<dbReference type="AlphaFoldDB" id="M2PU21"/>
<proteinExistence type="predicted"/>
<dbReference type="Pfam" id="PF10302">
    <property type="entry name" value="Dsc3_N"/>
    <property type="match status" value="1"/>
</dbReference>
<dbReference type="Pfam" id="PF13373">
    <property type="entry name" value="Dsc3_C"/>
    <property type="match status" value="1"/>
</dbReference>
<protein>
    <recommendedName>
        <fullName evidence="3">Ubiquitin-like domain-containing protein</fullName>
    </recommendedName>
</protein>
<evidence type="ECO:0000313" key="5">
    <source>
        <dbReference type="Proteomes" id="UP000016930"/>
    </source>
</evidence>
<feature type="transmembrane region" description="Helical" evidence="2">
    <location>
        <begin position="263"/>
        <end position="281"/>
    </location>
</feature>
<keyword evidence="2" id="KW-0472">Membrane</keyword>
<sequence length="285" mass="31670">MPPLSEKAQGKQRAVAPNSEAPLAKDLTIRFTEGIPDLTLQVAEKDEVRDVKRNIRAARPQLKDRRLRLIHSGQLLPDATLLYPRLVSAEDRQRRNASVEGAAEDQEPATSNAWLHCSVGPQMTEGESEEEGKVQTAQLKPLRGFDRLASAGFSEQDIANIRMQFHAHSAGDYLDQDWEGEDFDEHARALEEQWIDSFDGGNAPLSQSSSGASSTILHGIVLGFFFPIIPFFFFRLSKPAVFWDDGTEHDALGASVFSRRMQIGIVAGFLLNSLFGMWTYLLTSP</sequence>
<dbReference type="STRING" id="914234.M2PU21"/>
<dbReference type="OrthoDB" id="2556122at2759"/>
<dbReference type="EMBL" id="KB445793">
    <property type="protein sequence ID" value="EMD40234.1"/>
    <property type="molecule type" value="Genomic_DNA"/>
</dbReference>
<evidence type="ECO:0000256" key="2">
    <source>
        <dbReference type="SAM" id="Phobius"/>
    </source>
</evidence>
<dbReference type="GO" id="GO:0005783">
    <property type="term" value="C:endoplasmic reticulum"/>
    <property type="evidence" value="ECO:0007669"/>
    <property type="project" value="TreeGrafter"/>
</dbReference>
<dbReference type="InterPro" id="IPR025390">
    <property type="entry name" value="Dsc3_C"/>
</dbReference>
<dbReference type="InterPro" id="IPR019413">
    <property type="entry name" value="Dsc3_ub-like_dom"/>
</dbReference>
<dbReference type="Proteomes" id="UP000016930">
    <property type="component" value="Unassembled WGS sequence"/>
</dbReference>
<dbReference type="GO" id="GO:0044695">
    <property type="term" value="C:Dsc E3 ubiquitin ligase complex"/>
    <property type="evidence" value="ECO:0007669"/>
    <property type="project" value="InterPro"/>
</dbReference>
<evidence type="ECO:0000256" key="1">
    <source>
        <dbReference type="SAM" id="MobiDB-lite"/>
    </source>
</evidence>
<dbReference type="PANTHER" id="PTHR28049">
    <property type="entry name" value="TRANSMEMBRANE PROTEIN YOR223W"/>
    <property type="match status" value="1"/>
</dbReference>